<dbReference type="PROSITE" id="PS50885">
    <property type="entry name" value="HAMP"/>
    <property type="match status" value="1"/>
</dbReference>
<dbReference type="SUPFAM" id="SSF141868">
    <property type="entry name" value="EAL domain-like"/>
    <property type="match status" value="1"/>
</dbReference>
<dbReference type="HOGENOM" id="CLU_000445_70_20_6"/>
<dbReference type="Gene3D" id="3.30.450.20">
    <property type="entry name" value="PAS domain"/>
    <property type="match status" value="2"/>
</dbReference>
<evidence type="ECO:0000256" key="1">
    <source>
        <dbReference type="ARBA" id="ARBA00001946"/>
    </source>
</evidence>
<evidence type="ECO:0000259" key="7">
    <source>
        <dbReference type="PROSITE" id="PS50113"/>
    </source>
</evidence>
<accession>I3CIY8</accession>
<dbReference type="InterPro" id="IPR035919">
    <property type="entry name" value="EAL_sf"/>
</dbReference>
<dbReference type="InterPro" id="IPR029787">
    <property type="entry name" value="Nucleotide_cyclase"/>
</dbReference>
<dbReference type="CDD" id="cd00130">
    <property type="entry name" value="PAS"/>
    <property type="match status" value="2"/>
</dbReference>
<dbReference type="InterPro" id="IPR000700">
    <property type="entry name" value="PAS-assoc_C"/>
</dbReference>
<feature type="transmembrane region" description="Helical" evidence="5">
    <location>
        <begin position="157"/>
        <end position="178"/>
    </location>
</feature>
<sequence>MYLKLSTRLILGVVIIEIVMLSLLVWNSVRLINSSHSALLEQSIHRETDLLAYALATGLAYQDRETLQDVLQLVKSSSNLVYVVVLNWQEQVMAKIGKPPAQMPTLDKSYQDARQDGVFDVEKSVVLAGQMLGTVRIGYSIVAIEELTARTRLQNTVIALLELLLSVSVTVFIGMLLVRRLQRLEMGAHALQKGEFKHRINLQGENEITDLARAFNALAQHLEETQSALNVERSSLLRESNRLNTLLMGIRGVVWEVNPATKRVTYISPFVEKLLGFAPEQCLKKGFLLHRVHADERQQLRDISLGHIAEDTFMFDYRVLNGQGEWLWLRNIGMVERDKARNSLNVLGIVWDISENKQLLEQVHQAKIVFDNTNEGIIITDAQRRITSINKACCDITGYQSDELIGQTPHILYSGQQDNEFYAQLWHALNTTGRWQGEIWNKHKNGQIYPSWESISVVRNEYNEIIHYIAVFSDISTIKNAERQLEHLAHHDLLTDLPNRLFFNLRLEQALSYAQQTREEVAILFLDLDRFKNVNDTLGHLVGDQVLQTVSRRLKACLRPQDTLARLGGDEFILLITGTPDIHKQTIAIAQRLLHAIQQVILINPHEIVVTGSVGISIYPCDGTDAQALVKYADVAMYRAKSLGNNQYCFYTSQLTTEIERRFSLENELRHAIEQEKLQLYYQPKVDLMTGRIIGAEALLRWEHPQQGFISPEIFIPLAIETGLINSIDRWVLFQACQQMQRWQVEQGYHVSIAVNLSNFINHDSLLVVLKRCLKQTQIDPVYLELEITEGFVMQNTESVMENLNAIKQLGVRLSIDDFGTGYSSLSYLKRLPLDTLKIDRSFIRDIPDDTDDTAIVQTIINLAHNLNLSVIAEGIENQAQLAFLQQHDCDEGQGYLFSKAVPADEFVQLLQDSYLLCEPQKTLMSTKNYP</sequence>
<gene>
    <name evidence="11" type="ORF">BegalDRAFT_2746</name>
</gene>
<dbReference type="InterPro" id="IPR001633">
    <property type="entry name" value="EAL_dom"/>
</dbReference>
<dbReference type="SUPFAM" id="SSF158472">
    <property type="entry name" value="HAMP domain-like"/>
    <property type="match status" value="1"/>
</dbReference>
<dbReference type="GO" id="GO:0071111">
    <property type="term" value="F:cyclic-guanylate-specific phosphodiesterase activity"/>
    <property type="evidence" value="ECO:0007669"/>
    <property type="project" value="UniProtKB-EC"/>
</dbReference>
<feature type="domain" description="PAS" evidence="6">
    <location>
        <begin position="239"/>
        <end position="312"/>
    </location>
</feature>
<dbReference type="InterPro" id="IPR035965">
    <property type="entry name" value="PAS-like_dom_sf"/>
</dbReference>
<feature type="domain" description="EAL" evidence="8">
    <location>
        <begin position="662"/>
        <end position="915"/>
    </location>
</feature>
<dbReference type="InterPro" id="IPR052155">
    <property type="entry name" value="Biofilm_reg_signaling"/>
</dbReference>
<evidence type="ECO:0000313" key="11">
    <source>
        <dbReference type="EMBL" id="EIJ43581.1"/>
    </source>
</evidence>
<dbReference type="EC" id="3.1.4.52" evidence="2"/>
<evidence type="ECO:0000313" key="12">
    <source>
        <dbReference type="Proteomes" id="UP000005744"/>
    </source>
</evidence>
<dbReference type="OrthoDB" id="9813913at2"/>
<dbReference type="SMART" id="SM00267">
    <property type="entry name" value="GGDEF"/>
    <property type="match status" value="1"/>
</dbReference>
<dbReference type="PANTHER" id="PTHR44757">
    <property type="entry name" value="DIGUANYLATE CYCLASE DGCP"/>
    <property type="match status" value="1"/>
</dbReference>
<dbReference type="SMART" id="SM00304">
    <property type="entry name" value="HAMP"/>
    <property type="match status" value="1"/>
</dbReference>
<protein>
    <recommendedName>
        <fullName evidence="2">cyclic-guanylate-specific phosphodiesterase</fullName>
        <ecNumber evidence="2">3.1.4.52</ecNumber>
    </recommendedName>
</protein>
<evidence type="ECO:0000256" key="3">
    <source>
        <dbReference type="ARBA" id="ARBA00022636"/>
    </source>
</evidence>
<organism evidence="11 12">
    <name type="scientific">Beggiatoa alba B18LD</name>
    <dbReference type="NCBI Taxonomy" id="395493"/>
    <lineage>
        <taxon>Bacteria</taxon>
        <taxon>Pseudomonadati</taxon>
        <taxon>Pseudomonadota</taxon>
        <taxon>Gammaproteobacteria</taxon>
        <taxon>Thiotrichales</taxon>
        <taxon>Thiotrichaceae</taxon>
        <taxon>Beggiatoa</taxon>
    </lineage>
</organism>
<feature type="transmembrane region" description="Helical" evidence="5">
    <location>
        <begin position="6"/>
        <end position="26"/>
    </location>
</feature>
<proteinExistence type="predicted"/>
<dbReference type="Pfam" id="PF00563">
    <property type="entry name" value="EAL"/>
    <property type="match status" value="1"/>
</dbReference>
<dbReference type="FunFam" id="3.20.20.450:FF:000001">
    <property type="entry name" value="Cyclic di-GMP phosphodiesterase yahA"/>
    <property type="match status" value="1"/>
</dbReference>
<dbReference type="InterPro" id="IPR001610">
    <property type="entry name" value="PAC"/>
</dbReference>
<dbReference type="PANTHER" id="PTHR44757:SF2">
    <property type="entry name" value="BIOFILM ARCHITECTURE MAINTENANCE PROTEIN MBAA"/>
    <property type="match status" value="1"/>
</dbReference>
<dbReference type="FunFam" id="3.30.70.270:FF:000001">
    <property type="entry name" value="Diguanylate cyclase domain protein"/>
    <property type="match status" value="1"/>
</dbReference>
<keyword evidence="5" id="KW-0472">Membrane</keyword>
<dbReference type="PROSITE" id="PS50113">
    <property type="entry name" value="PAC"/>
    <property type="match status" value="2"/>
</dbReference>
<dbReference type="PROSITE" id="PS50112">
    <property type="entry name" value="PAS"/>
    <property type="match status" value="2"/>
</dbReference>
<dbReference type="SUPFAM" id="SSF55785">
    <property type="entry name" value="PYP-like sensor domain (PAS domain)"/>
    <property type="match status" value="2"/>
</dbReference>
<dbReference type="Pfam" id="PF00672">
    <property type="entry name" value="HAMP"/>
    <property type="match status" value="1"/>
</dbReference>
<dbReference type="eggNOG" id="COG5001">
    <property type="taxonomic scope" value="Bacteria"/>
</dbReference>
<dbReference type="GO" id="GO:0071732">
    <property type="term" value="P:cellular response to nitric oxide"/>
    <property type="evidence" value="ECO:0007669"/>
    <property type="project" value="UniProtKB-ARBA"/>
</dbReference>
<dbReference type="Proteomes" id="UP000005744">
    <property type="component" value="Unassembled WGS sequence"/>
</dbReference>
<dbReference type="CDD" id="cd01948">
    <property type="entry name" value="EAL"/>
    <property type="match status" value="1"/>
</dbReference>
<dbReference type="Gene3D" id="6.10.340.10">
    <property type="match status" value="1"/>
</dbReference>
<dbReference type="InterPro" id="IPR003660">
    <property type="entry name" value="HAMP_dom"/>
</dbReference>
<feature type="domain" description="PAC" evidence="7">
    <location>
        <begin position="435"/>
        <end position="487"/>
    </location>
</feature>
<dbReference type="STRING" id="395493.BegalDRAFT_2746"/>
<dbReference type="EMBL" id="JH600070">
    <property type="protein sequence ID" value="EIJ43581.1"/>
    <property type="molecule type" value="Genomic_DNA"/>
</dbReference>
<name>I3CIY8_9GAMM</name>
<evidence type="ECO:0000256" key="5">
    <source>
        <dbReference type="SAM" id="Phobius"/>
    </source>
</evidence>
<dbReference type="PROSITE" id="PS50883">
    <property type="entry name" value="EAL"/>
    <property type="match status" value="1"/>
</dbReference>
<feature type="domain" description="HAMP" evidence="9">
    <location>
        <begin position="175"/>
        <end position="227"/>
    </location>
</feature>
<dbReference type="SMART" id="SM00086">
    <property type="entry name" value="PAC"/>
    <property type="match status" value="2"/>
</dbReference>
<dbReference type="CDD" id="cd01949">
    <property type="entry name" value="GGDEF"/>
    <property type="match status" value="1"/>
</dbReference>
<dbReference type="GO" id="GO:0007165">
    <property type="term" value="P:signal transduction"/>
    <property type="evidence" value="ECO:0007669"/>
    <property type="project" value="InterPro"/>
</dbReference>
<dbReference type="CDD" id="cd06225">
    <property type="entry name" value="HAMP"/>
    <property type="match status" value="1"/>
</dbReference>
<comment type="cofactor">
    <cofactor evidence="1">
        <name>Mg(2+)</name>
        <dbReference type="ChEBI" id="CHEBI:18420"/>
    </cofactor>
</comment>
<dbReference type="GO" id="GO:0016020">
    <property type="term" value="C:membrane"/>
    <property type="evidence" value="ECO:0007669"/>
    <property type="project" value="InterPro"/>
</dbReference>
<dbReference type="NCBIfam" id="TIGR00254">
    <property type="entry name" value="GGDEF"/>
    <property type="match status" value="1"/>
</dbReference>
<dbReference type="Pfam" id="PF00990">
    <property type="entry name" value="GGDEF"/>
    <property type="match status" value="1"/>
</dbReference>
<dbReference type="Pfam" id="PF13426">
    <property type="entry name" value="PAS_9"/>
    <property type="match status" value="1"/>
</dbReference>
<evidence type="ECO:0000259" key="10">
    <source>
        <dbReference type="PROSITE" id="PS50887"/>
    </source>
</evidence>
<evidence type="ECO:0000259" key="6">
    <source>
        <dbReference type="PROSITE" id="PS50112"/>
    </source>
</evidence>
<evidence type="ECO:0000259" key="8">
    <source>
        <dbReference type="PROSITE" id="PS50883"/>
    </source>
</evidence>
<dbReference type="Pfam" id="PF08447">
    <property type="entry name" value="PAS_3"/>
    <property type="match status" value="1"/>
</dbReference>
<comment type="catalytic activity">
    <reaction evidence="4">
        <text>3',3'-c-di-GMP + H2O = 5'-phosphoguanylyl(3'-&gt;5')guanosine + H(+)</text>
        <dbReference type="Rhea" id="RHEA:24902"/>
        <dbReference type="ChEBI" id="CHEBI:15377"/>
        <dbReference type="ChEBI" id="CHEBI:15378"/>
        <dbReference type="ChEBI" id="CHEBI:58754"/>
        <dbReference type="ChEBI" id="CHEBI:58805"/>
        <dbReference type="EC" id="3.1.4.52"/>
    </reaction>
    <physiologicalReaction direction="left-to-right" evidence="4">
        <dbReference type="Rhea" id="RHEA:24903"/>
    </physiologicalReaction>
</comment>
<evidence type="ECO:0000256" key="4">
    <source>
        <dbReference type="ARBA" id="ARBA00051114"/>
    </source>
</evidence>
<dbReference type="AlphaFoldDB" id="I3CIY8"/>
<dbReference type="SMART" id="SM00052">
    <property type="entry name" value="EAL"/>
    <property type="match status" value="1"/>
</dbReference>
<dbReference type="InterPro" id="IPR000160">
    <property type="entry name" value="GGDEF_dom"/>
</dbReference>
<evidence type="ECO:0000259" key="9">
    <source>
        <dbReference type="PROSITE" id="PS50885"/>
    </source>
</evidence>
<dbReference type="Gene3D" id="3.30.70.270">
    <property type="match status" value="1"/>
</dbReference>
<dbReference type="InterPro" id="IPR000014">
    <property type="entry name" value="PAS"/>
</dbReference>
<dbReference type="PROSITE" id="PS50887">
    <property type="entry name" value="GGDEF"/>
    <property type="match status" value="1"/>
</dbReference>
<dbReference type="InterPro" id="IPR043128">
    <property type="entry name" value="Rev_trsase/Diguanyl_cyclase"/>
</dbReference>
<feature type="domain" description="PAS" evidence="6">
    <location>
        <begin position="369"/>
        <end position="408"/>
    </location>
</feature>
<keyword evidence="3" id="KW-0973">c-di-GMP</keyword>
<dbReference type="SUPFAM" id="SSF55073">
    <property type="entry name" value="Nucleotide cyclase"/>
    <property type="match status" value="1"/>
</dbReference>
<evidence type="ECO:0000256" key="2">
    <source>
        <dbReference type="ARBA" id="ARBA00012282"/>
    </source>
</evidence>
<dbReference type="RefSeq" id="WP_002690875.1">
    <property type="nucleotide sequence ID" value="NZ_JH600070.1"/>
</dbReference>
<dbReference type="Gene3D" id="3.20.20.450">
    <property type="entry name" value="EAL domain"/>
    <property type="match status" value="1"/>
</dbReference>
<feature type="domain" description="PAC" evidence="7">
    <location>
        <begin position="313"/>
        <end position="365"/>
    </location>
</feature>
<dbReference type="InterPro" id="IPR013655">
    <property type="entry name" value="PAS_fold_3"/>
</dbReference>
<feature type="domain" description="GGDEF" evidence="10">
    <location>
        <begin position="519"/>
        <end position="653"/>
    </location>
</feature>
<reference evidence="11 12" key="1">
    <citation type="submission" date="2011-11" db="EMBL/GenBank/DDBJ databases">
        <title>Improved High-Quality Draft sequence of Beggiatoa alba B18lD.</title>
        <authorList>
            <consortium name="US DOE Joint Genome Institute"/>
            <person name="Lucas S."/>
            <person name="Han J."/>
            <person name="Lapidus A."/>
            <person name="Cheng J.-F."/>
            <person name="Goodwin L."/>
            <person name="Pitluck S."/>
            <person name="Peters L."/>
            <person name="Mikhailova N."/>
            <person name="Held B."/>
            <person name="Detter J.C."/>
            <person name="Han C."/>
            <person name="Tapia R."/>
            <person name="Land M."/>
            <person name="Hauser L."/>
            <person name="Kyrpides N."/>
            <person name="Ivanova N."/>
            <person name="Pagani I."/>
            <person name="Samuel K."/>
            <person name="Teske A."/>
            <person name="Mueller J."/>
            <person name="Woyke T."/>
        </authorList>
    </citation>
    <scope>NUCLEOTIDE SEQUENCE [LARGE SCALE GENOMIC DNA]</scope>
    <source>
        <strain evidence="11 12">B18LD</strain>
    </source>
</reference>
<keyword evidence="5" id="KW-1133">Transmembrane helix</keyword>
<keyword evidence="5" id="KW-0812">Transmembrane</keyword>
<dbReference type="NCBIfam" id="TIGR00229">
    <property type="entry name" value="sensory_box"/>
    <property type="match status" value="2"/>
</dbReference>
<dbReference type="SMART" id="SM00091">
    <property type="entry name" value="PAS"/>
    <property type="match status" value="2"/>
</dbReference>
<keyword evidence="12" id="KW-1185">Reference proteome</keyword>